<evidence type="ECO:0000313" key="4">
    <source>
        <dbReference type="WBParaSite" id="SCUD_0000171401-mRNA-1"/>
    </source>
</evidence>
<evidence type="ECO:0000313" key="2">
    <source>
        <dbReference type="EMBL" id="VDO69435.1"/>
    </source>
</evidence>
<gene>
    <name evidence="2" type="ORF">SCUD_LOCUS1715</name>
</gene>
<dbReference type="AlphaFoldDB" id="A0A183JG94"/>
<evidence type="ECO:0000256" key="1">
    <source>
        <dbReference type="SAM" id="MobiDB-lite"/>
    </source>
</evidence>
<evidence type="ECO:0000313" key="3">
    <source>
        <dbReference type="Proteomes" id="UP000279833"/>
    </source>
</evidence>
<accession>A0A183JG94</accession>
<dbReference type="Proteomes" id="UP000279833">
    <property type="component" value="Unassembled WGS sequence"/>
</dbReference>
<name>A0A183JG94_9TREM</name>
<dbReference type="WBParaSite" id="SCUD_0000171401-mRNA-1">
    <property type="protein sequence ID" value="SCUD_0000171401-mRNA-1"/>
    <property type="gene ID" value="SCUD_0000171401"/>
</dbReference>
<reference evidence="4" key="1">
    <citation type="submission" date="2016-06" db="UniProtKB">
        <authorList>
            <consortium name="WormBaseParasite"/>
        </authorList>
    </citation>
    <scope>IDENTIFICATION</scope>
</reference>
<feature type="region of interest" description="Disordered" evidence="1">
    <location>
        <begin position="37"/>
        <end position="64"/>
    </location>
</feature>
<protein>
    <submittedName>
        <fullName evidence="4">Glu_synthase domain-containing protein</fullName>
    </submittedName>
</protein>
<organism evidence="4">
    <name type="scientific">Schistosoma curassoni</name>
    <dbReference type="NCBI Taxonomy" id="6186"/>
    <lineage>
        <taxon>Eukaryota</taxon>
        <taxon>Metazoa</taxon>
        <taxon>Spiralia</taxon>
        <taxon>Lophotrochozoa</taxon>
        <taxon>Platyhelminthes</taxon>
        <taxon>Trematoda</taxon>
        <taxon>Digenea</taxon>
        <taxon>Strigeidida</taxon>
        <taxon>Schistosomatoidea</taxon>
        <taxon>Schistosomatidae</taxon>
        <taxon>Schistosoma</taxon>
    </lineage>
</organism>
<proteinExistence type="predicted"/>
<dbReference type="EMBL" id="UZAK01001449">
    <property type="protein sequence ID" value="VDO69435.1"/>
    <property type="molecule type" value="Genomic_DNA"/>
</dbReference>
<sequence>METSGGGIAEVNGKFTLLGCSMTGVVGSSGTFISDTGSIIDKSPEQTARGGCEVPIPGRQNTTG</sequence>
<keyword evidence="3" id="KW-1185">Reference proteome</keyword>
<reference evidence="2 3" key="2">
    <citation type="submission" date="2018-11" db="EMBL/GenBank/DDBJ databases">
        <authorList>
            <consortium name="Pathogen Informatics"/>
        </authorList>
    </citation>
    <scope>NUCLEOTIDE SEQUENCE [LARGE SCALE GENOMIC DNA]</scope>
    <source>
        <strain evidence="2">Dakar</strain>
        <strain evidence="3">Dakar, Senegal</strain>
    </source>
</reference>